<evidence type="ECO:0000313" key="6">
    <source>
        <dbReference type="EMBL" id="ATP58656.1"/>
    </source>
</evidence>
<dbReference type="GO" id="GO:0003700">
    <property type="term" value="F:DNA-binding transcription factor activity"/>
    <property type="evidence" value="ECO:0007669"/>
    <property type="project" value="InterPro"/>
</dbReference>
<organism evidence="6 7">
    <name type="scientific">Pedobacter ginsengisoli</name>
    <dbReference type="NCBI Taxonomy" id="363852"/>
    <lineage>
        <taxon>Bacteria</taxon>
        <taxon>Pseudomonadati</taxon>
        <taxon>Bacteroidota</taxon>
        <taxon>Sphingobacteriia</taxon>
        <taxon>Sphingobacteriales</taxon>
        <taxon>Sphingobacteriaceae</taxon>
        <taxon>Pedobacter</taxon>
    </lineage>
</organism>
<dbReference type="PANTHER" id="PTHR30126">
    <property type="entry name" value="HTH-TYPE TRANSCRIPTIONAL REGULATOR"/>
    <property type="match status" value="1"/>
</dbReference>
<keyword evidence="2" id="KW-0805">Transcription regulation</keyword>
<dbReference type="InterPro" id="IPR000847">
    <property type="entry name" value="LysR_HTH_N"/>
</dbReference>
<dbReference type="Gene3D" id="3.40.190.290">
    <property type="match status" value="1"/>
</dbReference>
<dbReference type="RefSeq" id="WP_099440551.1">
    <property type="nucleotide sequence ID" value="NZ_CP024091.1"/>
</dbReference>
<accession>A0A2D1UAK6</accession>
<dbReference type="AlphaFoldDB" id="A0A2D1UAK6"/>
<gene>
    <name evidence="6" type="ORF">CPT03_20405</name>
</gene>
<dbReference type="Gene3D" id="1.10.10.10">
    <property type="entry name" value="Winged helix-like DNA-binding domain superfamily/Winged helix DNA-binding domain"/>
    <property type="match status" value="1"/>
</dbReference>
<dbReference type="SUPFAM" id="SSF46785">
    <property type="entry name" value="Winged helix' DNA-binding domain"/>
    <property type="match status" value="1"/>
</dbReference>
<dbReference type="EMBL" id="CP024091">
    <property type="protein sequence ID" value="ATP58656.1"/>
    <property type="molecule type" value="Genomic_DNA"/>
</dbReference>
<evidence type="ECO:0000313" key="7">
    <source>
        <dbReference type="Proteomes" id="UP000223749"/>
    </source>
</evidence>
<dbReference type="GO" id="GO:0000976">
    <property type="term" value="F:transcription cis-regulatory region binding"/>
    <property type="evidence" value="ECO:0007669"/>
    <property type="project" value="TreeGrafter"/>
</dbReference>
<keyword evidence="7" id="KW-1185">Reference proteome</keyword>
<sequence>MIFDFRLQVFQAVAQKLSFTKAAAELFITQPAVTRHIRELEKQLNTALFVRNGNHISLTAAGNVLLKHTGKIFEIYLLIQNDLAQLSDGLRGNLRIGASTTLAQTFMPKILALFKRAYPEIVFTFIRGNTESITQLVIDGKIDVAMVEGQMHYPQINYEKFSDDELVLVTKSDNPLAKKGEIVPHQLLDLQLVLREHGSGTLDVISKALGEVGISLKDLKIELQLESNVSIKQYLLHSEAAAFLSMQTIIGELKRNELSIVDIKGIEMFRTFQFIQLHSRTSKVIDSFKLFCRGHINI</sequence>
<dbReference type="Pfam" id="PF00126">
    <property type="entry name" value="HTH_1"/>
    <property type="match status" value="1"/>
</dbReference>
<proteinExistence type="inferred from homology"/>
<dbReference type="InterPro" id="IPR005119">
    <property type="entry name" value="LysR_subst-bd"/>
</dbReference>
<comment type="similarity">
    <text evidence="1">Belongs to the LysR transcriptional regulatory family.</text>
</comment>
<evidence type="ECO:0000256" key="4">
    <source>
        <dbReference type="ARBA" id="ARBA00023163"/>
    </source>
</evidence>
<dbReference type="InterPro" id="IPR036390">
    <property type="entry name" value="WH_DNA-bd_sf"/>
</dbReference>
<evidence type="ECO:0000256" key="3">
    <source>
        <dbReference type="ARBA" id="ARBA00023125"/>
    </source>
</evidence>
<dbReference type="OrthoDB" id="9785745at2"/>
<reference evidence="6 7" key="1">
    <citation type="submission" date="2017-10" db="EMBL/GenBank/DDBJ databases">
        <title>Whole genome of Pedobacter ginsengisoli T01R-27 isolated from tomato rhizosphere.</title>
        <authorList>
            <person name="Weon H.-Y."/>
            <person name="Lee S.A."/>
            <person name="Sang M.K."/>
            <person name="Song J."/>
        </authorList>
    </citation>
    <scope>NUCLEOTIDE SEQUENCE [LARGE SCALE GENOMIC DNA]</scope>
    <source>
        <strain evidence="6 7">T01R-27</strain>
    </source>
</reference>
<dbReference type="SUPFAM" id="SSF53850">
    <property type="entry name" value="Periplasmic binding protein-like II"/>
    <property type="match status" value="1"/>
</dbReference>
<protein>
    <submittedName>
        <fullName evidence="6">LysR family transcriptional regulator</fullName>
    </submittedName>
</protein>
<dbReference type="InterPro" id="IPR036388">
    <property type="entry name" value="WH-like_DNA-bd_sf"/>
</dbReference>
<dbReference type="PANTHER" id="PTHR30126:SF39">
    <property type="entry name" value="HTH-TYPE TRANSCRIPTIONAL REGULATOR CYSL"/>
    <property type="match status" value="1"/>
</dbReference>
<dbReference type="PROSITE" id="PS50931">
    <property type="entry name" value="HTH_LYSR"/>
    <property type="match status" value="1"/>
</dbReference>
<evidence type="ECO:0000256" key="1">
    <source>
        <dbReference type="ARBA" id="ARBA00009437"/>
    </source>
</evidence>
<evidence type="ECO:0000256" key="2">
    <source>
        <dbReference type="ARBA" id="ARBA00023015"/>
    </source>
</evidence>
<feature type="domain" description="HTH lysR-type" evidence="5">
    <location>
        <begin position="1"/>
        <end position="59"/>
    </location>
</feature>
<keyword evidence="4" id="KW-0804">Transcription</keyword>
<name>A0A2D1UAK6_9SPHI</name>
<dbReference type="Proteomes" id="UP000223749">
    <property type="component" value="Chromosome"/>
</dbReference>
<dbReference type="Pfam" id="PF03466">
    <property type="entry name" value="LysR_substrate"/>
    <property type="match status" value="1"/>
</dbReference>
<dbReference type="FunFam" id="1.10.10.10:FF:000001">
    <property type="entry name" value="LysR family transcriptional regulator"/>
    <property type="match status" value="1"/>
</dbReference>
<keyword evidence="3" id="KW-0238">DNA-binding</keyword>
<dbReference type="PRINTS" id="PR00039">
    <property type="entry name" value="HTHLYSR"/>
</dbReference>
<evidence type="ECO:0000259" key="5">
    <source>
        <dbReference type="PROSITE" id="PS50931"/>
    </source>
</evidence>
<dbReference type="KEGG" id="pgs:CPT03_20405"/>